<dbReference type="Pfam" id="PF06984">
    <property type="entry name" value="MRP-L47"/>
    <property type="match status" value="1"/>
</dbReference>
<evidence type="ECO:0000313" key="7">
    <source>
        <dbReference type="Proteomes" id="UP001652625"/>
    </source>
</evidence>
<dbReference type="Gene3D" id="6.10.330.20">
    <property type="match status" value="1"/>
</dbReference>
<organism evidence="7 8">
    <name type="scientific">Hydra vulgaris</name>
    <name type="common">Hydra</name>
    <name type="synonym">Hydra attenuata</name>
    <dbReference type="NCBI Taxonomy" id="6087"/>
    <lineage>
        <taxon>Eukaryota</taxon>
        <taxon>Metazoa</taxon>
        <taxon>Cnidaria</taxon>
        <taxon>Hydrozoa</taxon>
        <taxon>Hydroidolina</taxon>
        <taxon>Anthoathecata</taxon>
        <taxon>Aplanulata</taxon>
        <taxon>Hydridae</taxon>
        <taxon>Hydra</taxon>
    </lineage>
</organism>
<comment type="subcellular location">
    <subcellularLocation>
        <location evidence="1">Mitochondrion</location>
    </subcellularLocation>
</comment>
<accession>A0ABM4CG04</accession>
<dbReference type="PANTHER" id="PTHR21183:SF18">
    <property type="entry name" value="LARGE RIBOSOMAL SUBUNIT PROTEIN UL29M"/>
    <property type="match status" value="1"/>
</dbReference>
<gene>
    <name evidence="8" type="primary">LOC100205600</name>
</gene>
<proteinExistence type="inferred from homology"/>
<evidence type="ECO:0000256" key="3">
    <source>
        <dbReference type="ARBA" id="ARBA00022980"/>
    </source>
</evidence>
<protein>
    <recommendedName>
        <fullName evidence="6">Large ribosomal subunit protein uL29m</fullName>
    </recommendedName>
</protein>
<evidence type="ECO:0000256" key="1">
    <source>
        <dbReference type="ARBA" id="ARBA00004173"/>
    </source>
</evidence>
<keyword evidence="4" id="KW-0496">Mitochondrion</keyword>
<comment type="similarity">
    <text evidence="2">Belongs to the universal ribosomal protein uL29 family.</text>
</comment>
<evidence type="ECO:0000256" key="2">
    <source>
        <dbReference type="ARBA" id="ARBA00009254"/>
    </source>
</evidence>
<dbReference type="InterPro" id="IPR038340">
    <property type="entry name" value="MRP-L47_sf"/>
</dbReference>
<dbReference type="GeneID" id="100205600"/>
<reference evidence="8" key="1">
    <citation type="submission" date="2025-08" db="UniProtKB">
        <authorList>
            <consortium name="RefSeq"/>
        </authorList>
    </citation>
    <scope>IDENTIFICATION</scope>
</reference>
<dbReference type="RefSeq" id="XP_065660631.1">
    <property type="nucleotide sequence ID" value="XM_065804559.1"/>
</dbReference>
<evidence type="ECO:0000256" key="6">
    <source>
        <dbReference type="ARBA" id="ARBA00035289"/>
    </source>
</evidence>
<keyword evidence="3" id="KW-0689">Ribosomal protein</keyword>
<sequence>MLLKLLQLNVERLLSLPIHFARPISTTSKLNSLAEFFPPGVYDSDKFVEENPIVGRKWKKSELRIRSNSDLHKFWYVLLKEKNMLLTMRQEAKRLGIPVPGPTRLDKVNKSMLAVKSVIKERTDAILQIEKERRFKFDPPPLLYKMPAADKTNKEKDANLIEQ</sequence>
<dbReference type="PANTHER" id="PTHR21183">
    <property type="entry name" value="RIBOSOMAL PROTEIN L47, MITOCHONDRIAL-RELATED"/>
    <property type="match status" value="1"/>
</dbReference>
<keyword evidence="7" id="KW-1185">Reference proteome</keyword>
<dbReference type="InterPro" id="IPR010729">
    <property type="entry name" value="Ribosomal_uL29_mit"/>
</dbReference>
<evidence type="ECO:0000256" key="5">
    <source>
        <dbReference type="ARBA" id="ARBA00023274"/>
    </source>
</evidence>
<dbReference type="Proteomes" id="UP001652625">
    <property type="component" value="Chromosome 09"/>
</dbReference>
<evidence type="ECO:0000256" key="4">
    <source>
        <dbReference type="ARBA" id="ARBA00023128"/>
    </source>
</evidence>
<name>A0ABM4CG04_HYDVU</name>
<evidence type="ECO:0000313" key="8">
    <source>
        <dbReference type="RefSeq" id="XP_065660631.1"/>
    </source>
</evidence>
<keyword evidence="5" id="KW-0687">Ribonucleoprotein</keyword>